<evidence type="ECO:0000313" key="4">
    <source>
        <dbReference type="Proteomes" id="UP001597533"/>
    </source>
</evidence>
<feature type="domain" description="Sulfatase N-terminal" evidence="2">
    <location>
        <begin position="219"/>
        <end position="399"/>
    </location>
</feature>
<evidence type="ECO:0000256" key="1">
    <source>
        <dbReference type="SAM" id="Phobius"/>
    </source>
</evidence>
<keyword evidence="1" id="KW-0472">Membrane</keyword>
<protein>
    <submittedName>
        <fullName evidence="3">Sulfatase-like hydrolase/transferase</fullName>
    </submittedName>
</protein>
<keyword evidence="4" id="KW-1185">Reference proteome</keyword>
<feature type="transmembrane region" description="Helical" evidence="1">
    <location>
        <begin position="21"/>
        <end position="37"/>
    </location>
</feature>
<feature type="transmembrane region" description="Helical" evidence="1">
    <location>
        <begin position="80"/>
        <end position="100"/>
    </location>
</feature>
<feature type="transmembrane region" description="Helical" evidence="1">
    <location>
        <begin position="49"/>
        <end position="68"/>
    </location>
</feature>
<reference evidence="4" key="1">
    <citation type="journal article" date="2019" name="Int. J. Syst. Evol. Microbiol.">
        <title>The Global Catalogue of Microorganisms (GCM) 10K type strain sequencing project: providing services to taxonomists for standard genome sequencing and annotation.</title>
        <authorList>
            <consortium name="The Broad Institute Genomics Platform"/>
            <consortium name="The Broad Institute Genome Sequencing Center for Infectious Disease"/>
            <person name="Wu L."/>
            <person name="Ma J."/>
        </authorList>
    </citation>
    <scope>NUCLEOTIDE SEQUENCE [LARGE SCALE GENOMIC DNA]</scope>
    <source>
        <strain evidence="4">KCTC 32141</strain>
    </source>
</reference>
<dbReference type="SUPFAM" id="SSF53649">
    <property type="entry name" value="Alkaline phosphatase-like"/>
    <property type="match status" value="1"/>
</dbReference>
<accession>A0ABW5WMY7</accession>
<dbReference type="RefSeq" id="WP_183488842.1">
    <property type="nucleotide sequence ID" value="NZ_JBHUOV010000007.1"/>
</dbReference>
<dbReference type="EMBL" id="JBHUOV010000007">
    <property type="protein sequence ID" value="MFD2824113.1"/>
    <property type="molecule type" value="Genomic_DNA"/>
</dbReference>
<dbReference type="Gene3D" id="3.40.720.10">
    <property type="entry name" value="Alkaline Phosphatase, subunit A"/>
    <property type="match status" value="1"/>
</dbReference>
<comment type="caution">
    <text evidence="3">The sequence shown here is derived from an EMBL/GenBank/DDBJ whole genome shotgun (WGS) entry which is preliminary data.</text>
</comment>
<dbReference type="InterPro" id="IPR000917">
    <property type="entry name" value="Sulfatase_N"/>
</dbReference>
<dbReference type="Pfam" id="PF00884">
    <property type="entry name" value="Sulfatase"/>
    <property type="match status" value="1"/>
</dbReference>
<dbReference type="Proteomes" id="UP001597533">
    <property type="component" value="Unassembled WGS sequence"/>
</dbReference>
<keyword evidence="1" id="KW-1133">Transmembrane helix</keyword>
<feature type="transmembrane region" description="Helical" evidence="1">
    <location>
        <begin position="130"/>
        <end position="147"/>
    </location>
</feature>
<organism evidence="3 4">
    <name type="scientific">Lacinutrix iliipiscaria</name>
    <dbReference type="NCBI Taxonomy" id="1230532"/>
    <lineage>
        <taxon>Bacteria</taxon>
        <taxon>Pseudomonadati</taxon>
        <taxon>Bacteroidota</taxon>
        <taxon>Flavobacteriia</taxon>
        <taxon>Flavobacteriales</taxon>
        <taxon>Flavobacteriaceae</taxon>
        <taxon>Lacinutrix</taxon>
    </lineage>
</organism>
<dbReference type="InterPro" id="IPR017850">
    <property type="entry name" value="Alkaline_phosphatase_core_sf"/>
</dbReference>
<sequence>MLNNLRLKVIAFIDSKKNRPILAAFASGLYPLVYYYNKNFTLVNSWTQFFYFVFIYLILPAVVFYICYNGLKKLRCFNKYLTYIIPVLNLSVFAFLIVISTYGHDIKVIIIAIIVAFILAILLRKQINKIIVFQFILSALVFVKLIPDFHRHITYSSVWMEQPDDIEEALFKKKPNIYVIQPDGYANFSELKNDTYNFDNSVFESFLSDKNFKLYDDFRSNYNSTLSSNTSMFAMKHHQYNNPKPGTNELYNSRDIIVGKNPVISILKKNDYKTFLILEKSYLLVNRPKIEYDYCNIDYSEVSYQSRGFEVDKQVTLDVEQAIKNNTSSTNFFFIEKISPGHVANSKAGSKGKTQERMNYLEALEASNEWLTDLVTRIERLDKNSLIVIVADHGGFVGLDYTLQCKEKQTERDLVYTIFTSALAIKWPGEAPAFDDKLKSNVNLFRVLFSYLSEDETYLDHLQDDKSYSVIETGAPYGVYELINEKGEVVFNAFSK</sequence>
<evidence type="ECO:0000259" key="2">
    <source>
        <dbReference type="Pfam" id="PF00884"/>
    </source>
</evidence>
<name>A0ABW5WMY7_9FLAO</name>
<evidence type="ECO:0000313" key="3">
    <source>
        <dbReference type="EMBL" id="MFD2824113.1"/>
    </source>
</evidence>
<gene>
    <name evidence="3" type="ORF">ACFS5M_10550</name>
</gene>
<keyword evidence="1" id="KW-0812">Transmembrane</keyword>
<feature type="transmembrane region" description="Helical" evidence="1">
    <location>
        <begin position="106"/>
        <end position="123"/>
    </location>
</feature>
<proteinExistence type="predicted"/>